<evidence type="ECO:0000256" key="4">
    <source>
        <dbReference type="ARBA" id="ARBA00022989"/>
    </source>
</evidence>
<dbReference type="Proteomes" id="UP000324767">
    <property type="component" value="Unassembled WGS sequence"/>
</dbReference>
<reference evidence="7 10" key="3">
    <citation type="submission" date="2019-09" db="EMBL/GenBank/DDBJ databases">
        <title>The hologenome of the rock-dwelling lichen Lasallia pustulata.</title>
        <authorList>
            <person name="Greshake Tzovaras B."/>
            <person name="Segers F."/>
            <person name="Bicker A."/>
            <person name="Dal Grande F."/>
            <person name="Otte J."/>
            <person name="Hankeln T."/>
            <person name="Schmitt I."/>
            <person name="Ebersberger I."/>
        </authorList>
    </citation>
    <scope>NUCLEOTIDE SEQUENCE [LARGE SCALE GENOMIC DNA]</scope>
    <source>
        <strain evidence="7">A1-1</strain>
    </source>
</reference>
<evidence type="ECO:0000313" key="7">
    <source>
        <dbReference type="EMBL" id="KAA6407238.1"/>
    </source>
</evidence>
<sequence>MLYTSTLFRWLQRKRYQYEVTFSLYMLTPMEKFIFNSFLFLFLSMIIIAASLYLPSHMTTIASRAWFYYAGDESTADEMGGLKGMGQGHGVGG</sequence>
<evidence type="ECO:0000256" key="3">
    <source>
        <dbReference type="ARBA" id="ARBA00022824"/>
    </source>
</evidence>
<keyword evidence="9" id="KW-1185">Reference proteome</keyword>
<keyword evidence="4 6" id="KW-1133">Transmembrane helix</keyword>
<name>A0A1W5D1X9_9LECA</name>
<proteinExistence type="predicted"/>
<dbReference type="EMBL" id="VXIT01000019">
    <property type="protein sequence ID" value="KAA6407238.1"/>
    <property type="molecule type" value="Genomic_DNA"/>
</dbReference>
<evidence type="ECO:0000256" key="1">
    <source>
        <dbReference type="ARBA" id="ARBA00004477"/>
    </source>
</evidence>
<reference evidence="9" key="1">
    <citation type="submission" date="2017-03" db="EMBL/GenBank/DDBJ databases">
        <authorList>
            <person name="Sharma R."/>
            <person name="Thines M."/>
        </authorList>
    </citation>
    <scope>NUCLEOTIDE SEQUENCE [LARGE SCALE GENOMIC DNA]</scope>
</reference>
<dbReference type="OrthoDB" id="202672at2759"/>
<dbReference type="GO" id="GO:0005789">
    <property type="term" value="C:endoplasmic reticulum membrane"/>
    <property type="evidence" value="ECO:0007669"/>
    <property type="project" value="UniProtKB-SubCell"/>
</dbReference>
<evidence type="ECO:0000256" key="2">
    <source>
        <dbReference type="ARBA" id="ARBA00022692"/>
    </source>
</evidence>
<organism evidence="8 9">
    <name type="scientific">Lasallia pustulata</name>
    <dbReference type="NCBI Taxonomy" id="136370"/>
    <lineage>
        <taxon>Eukaryota</taxon>
        <taxon>Fungi</taxon>
        <taxon>Dikarya</taxon>
        <taxon>Ascomycota</taxon>
        <taxon>Pezizomycotina</taxon>
        <taxon>Lecanoromycetes</taxon>
        <taxon>OSLEUM clade</taxon>
        <taxon>Umbilicariomycetidae</taxon>
        <taxon>Umbilicariales</taxon>
        <taxon>Umbilicariaceae</taxon>
        <taxon>Lasallia</taxon>
    </lineage>
</organism>
<evidence type="ECO:0000256" key="6">
    <source>
        <dbReference type="SAM" id="Phobius"/>
    </source>
</evidence>
<accession>A0A1W5D1X9</accession>
<dbReference type="InterPro" id="IPR024512">
    <property type="entry name" value="Ser_palmitoyltrfase_ssu-like"/>
</dbReference>
<evidence type="ECO:0000313" key="10">
    <source>
        <dbReference type="Proteomes" id="UP000324767"/>
    </source>
</evidence>
<dbReference type="EMBL" id="FWEW01001372">
    <property type="protein sequence ID" value="SLM36889.1"/>
    <property type="molecule type" value="Genomic_DNA"/>
</dbReference>
<keyword evidence="5 6" id="KW-0472">Membrane</keyword>
<evidence type="ECO:0000313" key="9">
    <source>
        <dbReference type="Proteomes" id="UP000192927"/>
    </source>
</evidence>
<dbReference type="AlphaFoldDB" id="A0A1W5D1X9"/>
<gene>
    <name evidence="7" type="ORF">FRX48_09040</name>
</gene>
<evidence type="ECO:0000313" key="8">
    <source>
        <dbReference type="EMBL" id="SLM36889.1"/>
    </source>
</evidence>
<keyword evidence="3" id="KW-0256">Endoplasmic reticulum</keyword>
<feature type="transmembrane region" description="Helical" evidence="6">
    <location>
        <begin position="33"/>
        <end position="54"/>
    </location>
</feature>
<keyword evidence="8" id="KW-0808">Transferase</keyword>
<evidence type="ECO:0000256" key="5">
    <source>
        <dbReference type="ARBA" id="ARBA00023136"/>
    </source>
</evidence>
<protein>
    <submittedName>
        <fullName evidence="8">Small subunit of serine palmitoyltransferase-like</fullName>
    </submittedName>
</protein>
<dbReference type="Pfam" id="PF11779">
    <property type="entry name" value="SPT_ssu-like"/>
    <property type="match status" value="1"/>
</dbReference>
<comment type="subcellular location">
    <subcellularLocation>
        <location evidence="1">Endoplasmic reticulum membrane</location>
        <topology evidence="1">Multi-pass membrane protein</topology>
    </subcellularLocation>
</comment>
<dbReference type="Proteomes" id="UP000192927">
    <property type="component" value="Unassembled WGS sequence"/>
</dbReference>
<dbReference type="GO" id="GO:0016740">
    <property type="term" value="F:transferase activity"/>
    <property type="evidence" value="ECO:0007669"/>
    <property type="project" value="UniProtKB-KW"/>
</dbReference>
<reference evidence="8" key="2">
    <citation type="submission" date="2017-03" db="EMBL/GenBank/DDBJ databases">
        <authorList>
            <person name="Afonso C.L."/>
            <person name="Miller P.J."/>
            <person name="Scott M.A."/>
            <person name="Spackman E."/>
            <person name="Goraichik I."/>
            <person name="Dimitrov K.M."/>
            <person name="Suarez D.L."/>
            <person name="Swayne D.E."/>
        </authorList>
    </citation>
    <scope>NUCLEOTIDE SEQUENCE [LARGE SCALE GENOMIC DNA]</scope>
</reference>
<keyword evidence="2 6" id="KW-0812">Transmembrane</keyword>